<feature type="domain" description="ATPase dynein-related AAA" evidence="1">
    <location>
        <begin position="1294"/>
        <end position="1421"/>
    </location>
</feature>
<feature type="domain" description="DUF7902" evidence="3">
    <location>
        <begin position="608"/>
        <end position="691"/>
    </location>
</feature>
<dbReference type="InterPro" id="IPR020958">
    <property type="entry name" value="DUF3686"/>
</dbReference>
<dbReference type="Pfam" id="PF25472">
    <property type="entry name" value="DUF7902"/>
    <property type="match status" value="1"/>
</dbReference>
<dbReference type="SUPFAM" id="SSF52540">
    <property type="entry name" value="P-loop containing nucleoside triphosphate hydrolases"/>
    <property type="match status" value="1"/>
</dbReference>
<comment type="caution">
    <text evidence="4">The sequence shown here is derived from an EMBL/GenBank/DDBJ whole genome shotgun (WGS) entry which is preliminary data.</text>
</comment>
<dbReference type="InterPro" id="IPR011704">
    <property type="entry name" value="ATPase_dyneun-rel_AAA"/>
</dbReference>
<accession>A0A371JYL1</accession>
<keyword evidence="5" id="KW-1185">Reference proteome</keyword>
<dbReference type="GO" id="GO:0005524">
    <property type="term" value="F:ATP binding"/>
    <property type="evidence" value="ECO:0007669"/>
    <property type="project" value="InterPro"/>
</dbReference>
<evidence type="ECO:0000259" key="1">
    <source>
        <dbReference type="Pfam" id="PF07728"/>
    </source>
</evidence>
<dbReference type="Gene3D" id="1.20.58.60">
    <property type="match status" value="1"/>
</dbReference>
<reference evidence="4 5" key="1">
    <citation type="submission" date="2018-08" db="EMBL/GenBank/DDBJ databases">
        <title>Lysobacter sp. zong2l5, whole genome shotgun sequence.</title>
        <authorList>
            <person name="Zhang X."/>
            <person name="Feng G."/>
            <person name="Zhu H."/>
        </authorList>
    </citation>
    <scope>NUCLEOTIDE SEQUENCE [LARGE SCALE GENOMIC DNA]</scope>
    <source>
        <strain evidence="5">zong2l5</strain>
    </source>
</reference>
<gene>
    <name evidence="4" type="ORF">DX914_17480</name>
</gene>
<sequence length="1770" mass="196751">MSDTPPSPQADAATTVLDQAVAQGGAYEVLRKRLGEQGARLRAIADALNAQRLAEFGDSRMEVAGRLRIRTENNCVARDIVQVGDCLLFGYNVFIGLKKETRIEDVFSLHKLVEGAEGFEVEAVDMATSFLSQGSFPQDFRELYAYYKNTRLLQLEARDGKLLAAFQIGERLDDIRVFRWQIEADGQARYIDNRGERDIALPAPFDFEWTRATREMAVQGRHPHLNILDAVFVETVGGDLTIKVEDNTEDGLGIYREPVNDRTQSLDDAQVEFARVGSLVLLRVLPYREEQWRHLVFNTLTRKVQRIDAIGQACVQLPEDHGIVFPGGYYLQNGEYKTFDSSMDGMRFQRSVRSPNGEDVLYVFYEPQAGRSALFTYNLIQRRLQTPVYAHGHARYDDGRMVIFVAESEEATRVHPMQVWNTPFSSDEYAATKPAGNSFMGRIGNAELVRGVSDLLSLCREIDATEVSAQRYALLSQNTRRLFDIHHWLGDSHAGDAATVLREIAATSESVIDEYDKVEGIRSQSDRALREALSRHQGLLATLLPDSWQTVQEHVEALNGLSALRGHLLTIRDYRYIDVAAIDAMEAELLAAHERIGAATGAFLAGDKALLPYGERLQALDAQAQQAASVAQLAEPVAQMQAMSADLDMLSQLMATLRVDDATQRTRIVEAISAIYARLNQAKARAEQRRKGLGSAETVAQFGAQFTLFGQGVASALALARDPEQCDEQLSRLMVQLEELESQFGEHEDFLNDILAKREELLEAFETHKQALLDERQRKAQSVMDAAARILEGLGRRTARFASADELNAFFAGDPLILKLRELAERLRTLKDSVKADDVEARLKGARDQAVRALRDRSDLFEAGGEVIKLGPRHRFSVNTQELDLTLLPREDGLNLHLTGTDFLEPLRSEALDALRDYWQVSLDSESPTLYRGEYLAGLVLDAAAAGRDGLSMDALRQQLAQPEALARSVRDFAAPRYREGYEKGIHDHDAARILAALIPLADSAGSLAYAADARAFAILYWAQAGTGEDAVRWPDRARSARDIQRLFGSDAGLLALRAEVAAAMAAFAQTQPLGLDPAEHAHAAEYLVAELSAEHPQFVFSRYAQQLVKALRERLSAAHLWDGFEQTLRRLGDRLDARWSLTLNWMDALCRDPAQAALAGYAREAVALLLLDERVPHKVSEVELRASVDGLLGEHPRIAQQRLELGVDDYYARLRAHRERFLPGVQRYQALRQETLQRERDSLRLAEFKARPLSSFVRNKLINDVYLSVIGDNLAKQMGTVGEGKRSDLMGLLMMISPPGYGKTTLMEYVAHRLGLIFMKINGPALGHEVRSLDPARAPDATSRQELEKLNLALEMGNNVMLYVDDIQHTHPEFLQKFISLCDGTRRIEGVWKGRTKTYDLRGKKFCVVMAGNPYTESGEVFKIPDMLANRADIYNLGDVLGGMEDAFKLSYLENSLTSNPVLAPLATRDLADLYRFVDKAAGRPFSANELSHAYGAAEVNEIVATLERLMRVREVVYRVNQQYIASAAQAAQYRVEPAFKLQGSYRNMNKLAEKISPVMNEAELQQLIADHYLGEAQLLTAGAEENLLKLGELRGTLDAAQTERWAQIKRDFLRNKAMGASDADVGGRVVAQLADLVEGVRALDAPREAPAEPPAPPAAAPWPQILALLERAAAAQRAPAPAPERDPQALLDGLRAALEAALQPLIGRLGDGAEQQAQLQQRLVEAIAHLGERGEVATVHAQHATEQQLQLQRALSDFAERLNERTRR</sequence>
<dbReference type="InterPro" id="IPR027417">
    <property type="entry name" value="P-loop_NTPase"/>
</dbReference>
<evidence type="ECO:0000313" key="5">
    <source>
        <dbReference type="Proteomes" id="UP000264492"/>
    </source>
</evidence>
<evidence type="ECO:0000313" key="4">
    <source>
        <dbReference type="EMBL" id="RDZ26761.1"/>
    </source>
</evidence>
<evidence type="ECO:0000259" key="2">
    <source>
        <dbReference type="Pfam" id="PF12458"/>
    </source>
</evidence>
<dbReference type="Pfam" id="PF12458">
    <property type="entry name" value="DUF3686"/>
    <property type="match status" value="1"/>
</dbReference>
<dbReference type="GO" id="GO:0016887">
    <property type="term" value="F:ATP hydrolysis activity"/>
    <property type="evidence" value="ECO:0007669"/>
    <property type="project" value="InterPro"/>
</dbReference>
<dbReference type="RefSeq" id="WP_115861105.1">
    <property type="nucleotide sequence ID" value="NZ_QTSU01000003.1"/>
</dbReference>
<dbReference type="Gene3D" id="3.40.50.300">
    <property type="entry name" value="P-loop containing nucleotide triphosphate hydrolases"/>
    <property type="match status" value="1"/>
</dbReference>
<proteinExistence type="predicted"/>
<organism evidence="4 5">
    <name type="scientific">Lysobacter silvisoli</name>
    <dbReference type="NCBI Taxonomy" id="2293254"/>
    <lineage>
        <taxon>Bacteria</taxon>
        <taxon>Pseudomonadati</taxon>
        <taxon>Pseudomonadota</taxon>
        <taxon>Gammaproteobacteria</taxon>
        <taxon>Lysobacterales</taxon>
        <taxon>Lysobacteraceae</taxon>
        <taxon>Lysobacter</taxon>
    </lineage>
</organism>
<name>A0A371JYL1_9GAMM</name>
<evidence type="ECO:0000259" key="3">
    <source>
        <dbReference type="Pfam" id="PF25472"/>
    </source>
</evidence>
<feature type="domain" description="DUF3686" evidence="2">
    <location>
        <begin position="41"/>
        <end position="487"/>
    </location>
</feature>
<dbReference type="OrthoDB" id="9814769at2"/>
<dbReference type="InterPro" id="IPR057224">
    <property type="entry name" value="DUF7902"/>
</dbReference>
<dbReference type="EMBL" id="QTSU01000003">
    <property type="protein sequence ID" value="RDZ26761.1"/>
    <property type="molecule type" value="Genomic_DNA"/>
</dbReference>
<protein>
    <submittedName>
        <fullName evidence="4">AAA family ATPase</fullName>
    </submittedName>
</protein>
<dbReference type="Proteomes" id="UP000264492">
    <property type="component" value="Unassembled WGS sequence"/>
</dbReference>
<dbReference type="Pfam" id="PF07728">
    <property type="entry name" value="AAA_5"/>
    <property type="match status" value="1"/>
</dbReference>